<dbReference type="AlphaFoldDB" id="A0A931AR67"/>
<keyword evidence="3" id="KW-1185">Reference proteome</keyword>
<organism evidence="2 3">
    <name type="scientific">Halonatronomonas betaini</name>
    <dbReference type="NCBI Taxonomy" id="2778430"/>
    <lineage>
        <taxon>Bacteria</taxon>
        <taxon>Bacillati</taxon>
        <taxon>Bacillota</taxon>
        <taxon>Clostridia</taxon>
        <taxon>Halanaerobiales</taxon>
        <taxon>Halarsenatibacteraceae</taxon>
        <taxon>Halonatronomonas</taxon>
    </lineage>
</organism>
<keyword evidence="1" id="KW-0812">Transmembrane</keyword>
<evidence type="ECO:0000313" key="3">
    <source>
        <dbReference type="Proteomes" id="UP000621436"/>
    </source>
</evidence>
<comment type="caution">
    <text evidence="2">The sequence shown here is derived from an EMBL/GenBank/DDBJ whole genome shotgun (WGS) entry which is preliminary data.</text>
</comment>
<dbReference type="Gene3D" id="3.30.70.1430">
    <property type="entry name" value="Multidrug efflux transporter AcrB pore domain"/>
    <property type="match status" value="2"/>
</dbReference>
<feature type="transmembrane region" description="Helical" evidence="1">
    <location>
        <begin position="12"/>
        <end position="34"/>
    </location>
</feature>
<name>A0A931AR67_9FIRM</name>
<dbReference type="Pfam" id="PF00873">
    <property type="entry name" value="ACR_tran"/>
    <property type="match status" value="1"/>
</dbReference>
<feature type="transmembrane region" description="Helical" evidence="1">
    <location>
        <begin position="881"/>
        <end position="901"/>
    </location>
</feature>
<dbReference type="PRINTS" id="PR00702">
    <property type="entry name" value="ACRIFLAVINRP"/>
</dbReference>
<dbReference type="EMBL" id="JADPIE010000006">
    <property type="protein sequence ID" value="MBF8437493.1"/>
    <property type="molecule type" value="Genomic_DNA"/>
</dbReference>
<dbReference type="RefSeq" id="WP_270454484.1">
    <property type="nucleotide sequence ID" value="NZ_JADPIE010000006.1"/>
</dbReference>
<sequence length="1019" mass="110374">MRLPKFAVERPVAVTMIILLLILMGGIGLTNLPLELMPDLDLPVVVVLTEYPGAGPSEIENLVTRPLEESLQAVTNVSSISSISQEGESQVIIEFEWGTDLDYAIQDVREQVDFVGPMLPDEAEDPYSIQFDPTEMPVLDYGVSGEGELTEIRQTVEDEIVPELERLSGVAQIDITGSQEREIQIEMDPGRIQRNNIGVTQVMEGIYASNQDLPGGDVTLDQQETLLVRTLGMFDTIEEIGDVPVAGDAGMYYLGDIAEIYDGYTDQDIIVRQDGEESLGLSIQQEADANTVDTVEGVQAELESLLPELDQEINFTTIQDQAEYVNVAIETVISNAVIGGILAIIILFIFLGSFYSTVIVGVTIPVAITATFFLIYWAGLNLNMMTLGGLALGTGMLVDNSVVVTENIFRMREGGKATLDASVDGASEVGGPIAFSTLTTTAVFLPVVFIEGIAGEIFRDLSFSVAFSLVVSLFVALTLIPMLSLKLMDKIDLEKLQERQQKSRVNRLLEKVKTKYDSIIRGLIKSRVITLIVIGALFAGTIFIAGWMGQEFLPELDEGLVSVELEMEPGTPLRETEREVERLEAELMDWPEIEHIQSEIGVDGRSSDASMTLALVDLADRDRSTMEVAAEVRGLAELVPEATLEATNLSLVTGGDEATGGASIEVNLLGSDLDQLTESGQEVTAALSEMEILTDVSFGVDDPTPELQVQVDRKQAGNYGLTAGEIAQGVNTAIDGEVVTRYDAGDEEQVDVRLRYGQGVRESLSDIERMPLASAQGQVFPLDNVASITRGEGPVEINRIDQTRAVSIYGDHVDVDMGTAVEMVEAEIAGLDLPAGIDYEFGGETEWMQDAFDDLFLALMLAIVIVFMLLAGQFESYWQPLVVIFSVPFGLVGVVVGLLLTGRSLNVASYIGVIMMVGIVVNNAIVLLDYINIRMKDSESRLDAISEACQIRLRPILMTTLTTVLAMFPLSLGIGEGAEIQAPIATAVIGGLLVSTVSTLIIMPVLYTVFDDLSKKISG</sequence>
<dbReference type="InterPro" id="IPR027463">
    <property type="entry name" value="AcrB_DN_DC_subdom"/>
</dbReference>
<protein>
    <submittedName>
        <fullName evidence="2">Efflux RND transporter permease subunit</fullName>
    </submittedName>
</protein>
<reference evidence="2" key="1">
    <citation type="submission" date="2020-11" db="EMBL/GenBank/DDBJ databases">
        <title>Halonatronomonas betainensis gen. nov., sp. nov. a novel haloalkaliphilic representative of the family Halanaerobiacae capable of betaine degradation.</title>
        <authorList>
            <person name="Boltyanskaya Y."/>
            <person name="Kevbrin V."/>
            <person name="Detkova E."/>
            <person name="Grouzdev D.S."/>
            <person name="Koziaeva V."/>
            <person name="Zhilina T."/>
        </authorList>
    </citation>
    <scope>NUCLEOTIDE SEQUENCE</scope>
    <source>
        <strain evidence="2">Z-7014</strain>
    </source>
</reference>
<proteinExistence type="predicted"/>
<dbReference type="SUPFAM" id="SSF82866">
    <property type="entry name" value="Multidrug efflux transporter AcrB transmembrane domain"/>
    <property type="match status" value="2"/>
</dbReference>
<accession>A0A931AR67</accession>
<keyword evidence="1" id="KW-1133">Transmembrane helix</keyword>
<dbReference type="SUPFAM" id="SSF82693">
    <property type="entry name" value="Multidrug efflux transporter AcrB pore domain, PN1, PN2, PC1 and PC2 subdomains"/>
    <property type="match status" value="3"/>
</dbReference>
<dbReference type="GO" id="GO:0042910">
    <property type="term" value="F:xenobiotic transmembrane transporter activity"/>
    <property type="evidence" value="ECO:0007669"/>
    <property type="project" value="TreeGrafter"/>
</dbReference>
<dbReference type="PANTHER" id="PTHR32063">
    <property type="match status" value="1"/>
</dbReference>
<evidence type="ECO:0000313" key="2">
    <source>
        <dbReference type="EMBL" id="MBF8437493.1"/>
    </source>
</evidence>
<feature type="transmembrane region" description="Helical" evidence="1">
    <location>
        <begin position="951"/>
        <end position="972"/>
    </location>
</feature>
<dbReference type="Proteomes" id="UP000621436">
    <property type="component" value="Unassembled WGS sequence"/>
</dbReference>
<dbReference type="PANTHER" id="PTHR32063:SF0">
    <property type="entry name" value="SWARMING MOTILITY PROTEIN SWRC"/>
    <property type="match status" value="1"/>
</dbReference>
<keyword evidence="1" id="KW-0472">Membrane</keyword>
<feature type="transmembrane region" description="Helical" evidence="1">
    <location>
        <begin position="358"/>
        <end position="378"/>
    </location>
</feature>
<dbReference type="SUPFAM" id="SSF82714">
    <property type="entry name" value="Multidrug efflux transporter AcrB TolC docking domain, DN and DC subdomains"/>
    <property type="match status" value="2"/>
</dbReference>
<dbReference type="Gene3D" id="3.30.2090.10">
    <property type="entry name" value="Multidrug efflux transporter AcrB TolC docking domain, DN and DC subdomains"/>
    <property type="match status" value="2"/>
</dbReference>
<feature type="transmembrane region" description="Helical" evidence="1">
    <location>
        <begin position="984"/>
        <end position="1010"/>
    </location>
</feature>
<dbReference type="InterPro" id="IPR001036">
    <property type="entry name" value="Acrflvin-R"/>
</dbReference>
<dbReference type="GO" id="GO:0005886">
    <property type="term" value="C:plasma membrane"/>
    <property type="evidence" value="ECO:0007669"/>
    <property type="project" value="TreeGrafter"/>
</dbReference>
<feature type="transmembrane region" description="Helical" evidence="1">
    <location>
        <begin position="429"/>
        <end position="449"/>
    </location>
</feature>
<feature type="transmembrane region" description="Helical" evidence="1">
    <location>
        <begin position="907"/>
        <end position="931"/>
    </location>
</feature>
<dbReference type="Gene3D" id="1.20.1640.10">
    <property type="entry name" value="Multidrug efflux transporter AcrB transmembrane domain"/>
    <property type="match status" value="2"/>
</dbReference>
<gene>
    <name evidence="2" type="ORF">I0Q91_10400</name>
</gene>
<feature type="transmembrane region" description="Helical" evidence="1">
    <location>
        <begin position="461"/>
        <end position="485"/>
    </location>
</feature>
<dbReference type="Gene3D" id="3.30.70.1440">
    <property type="entry name" value="Multidrug efflux transporter AcrB pore domain"/>
    <property type="match status" value="1"/>
</dbReference>
<evidence type="ECO:0000256" key="1">
    <source>
        <dbReference type="SAM" id="Phobius"/>
    </source>
</evidence>
<dbReference type="Gene3D" id="3.30.70.1320">
    <property type="entry name" value="Multidrug efflux transporter AcrB pore domain like"/>
    <property type="match status" value="1"/>
</dbReference>
<feature type="transmembrane region" description="Helical" evidence="1">
    <location>
        <begin position="855"/>
        <end position="874"/>
    </location>
</feature>
<feature type="transmembrane region" description="Helical" evidence="1">
    <location>
        <begin position="332"/>
        <end position="351"/>
    </location>
</feature>
<feature type="transmembrane region" description="Helical" evidence="1">
    <location>
        <begin position="528"/>
        <end position="548"/>
    </location>
</feature>